<dbReference type="EMBL" id="FWFN01000011">
    <property type="protein sequence ID" value="SLN73981.1"/>
    <property type="molecule type" value="Genomic_DNA"/>
</dbReference>
<dbReference type="OrthoDB" id="7873617at2"/>
<evidence type="ECO:0000313" key="6">
    <source>
        <dbReference type="Proteomes" id="UP000193963"/>
    </source>
</evidence>
<dbReference type="EC" id="1.1.1.25" evidence="5"/>
<dbReference type="GO" id="GO:0019632">
    <property type="term" value="P:shikimate metabolic process"/>
    <property type="evidence" value="ECO:0007669"/>
    <property type="project" value="TreeGrafter"/>
</dbReference>
<dbReference type="GO" id="GO:0050661">
    <property type="term" value="F:NADP binding"/>
    <property type="evidence" value="ECO:0007669"/>
    <property type="project" value="TreeGrafter"/>
</dbReference>
<reference evidence="5 6" key="1">
    <citation type="submission" date="2017-03" db="EMBL/GenBank/DDBJ databases">
        <authorList>
            <person name="Afonso C.L."/>
            <person name="Miller P.J."/>
            <person name="Scott M.A."/>
            <person name="Spackman E."/>
            <person name="Goraichik I."/>
            <person name="Dimitrov K.M."/>
            <person name="Suarez D.L."/>
            <person name="Swayne D.E."/>
        </authorList>
    </citation>
    <scope>NUCLEOTIDE SEQUENCE [LARGE SCALE GENOMIC DNA]</scope>
    <source>
        <strain evidence="5 6">CECT 7751</strain>
    </source>
</reference>
<dbReference type="Gene3D" id="3.40.50.10860">
    <property type="entry name" value="Leucine Dehydrogenase, chain A, domain 1"/>
    <property type="match status" value="1"/>
</dbReference>
<dbReference type="InterPro" id="IPR013708">
    <property type="entry name" value="Shikimate_DH-bd_N"/>
</dbReference>
<keyword evidence="3" id="KW-0028">Amino-acid biosynthesis</keyword>
<dbReference type="Pfam" id="PF08501">
    <property type="entry name" value="Shikimate_dh_N"/>
    <property type="match status" value="1"/>
</dbReference>
<evidence type="ECO:0000256" key="1">
    <source>
        <dbReference type="ARBA" id="ARBA00004871"/>
    </source>
</evidence>
<protein>
    <submittedName>
        <fullName evidence="5">Shikimate dehydrogenase</fullName>
        <ecNumber evidence="5">1.1.1.25</ecNumber>
    </submittedName>
</protein>
<feature type="domain" description="Shikimate dehydrogenase substrate binding N-terminal" evidence="4">
    <location>
        <begin position="15"/>
        <end position="97"/>
    </location>
</feature>
<keyword evidence="6" id="KW-1185">Reference proteome</keyword>
<dbReference type="RefSeq" id="WP_085890111.1">
    <property type="nucleotide sequence ID" value="NZ_FWFN01000011.1"/>
</dbReference>
<keyword evidence="2 5" id="KW-0560">Oxidoreductase</keyword>
<keyword evidence="3" id="KW-0057">Aromatic amino acid biosynthesis</keyword>
<dbReference type="PANTHER" id="PTHR21089">
    <property type="entry name" value="SHIKIMATE DEHYDROGENASE"/>
    <property type="match status" value="1"/>
</dbReference>
<accession>A0A1X7A9N5</accession>
<proteinExistence type="predicted"/>
<evidence type="ECO:0000256" key="3">
    <source>
        <dbReference type="ARBA" id="ARBA00023141"/>
    </source>
</evidence>
<evidence type="ECO:0000313" key="5">
    <source>
        <dbReference type="EMBL" id="SLN73981.1"/>
    </source>
</evidence>
<evidence type="ECO:0000256" key="2">
    <source>
        <dbReference type="ARBA" id="ARBA00023002"/>
    </source>
</evidence>
<dbReference type="InterPro" id="IPR022893">
    <property type="entry name" value="Shikimate_DH_fam"/>
</dbReference>
<dbReference type="GO" id="GO:0009073">
    <property type="term" value="P:aromatic amino acid family biosynthetic process"/>
    <property type="evidence" value="ECO:0007669"/>
    <property type="project" value="UniProtKB-KW"/>
</dbReference>
<dbReference type="AlphaFoldDB" id="A0A1X7A9N5"/>
<sequence>MPSSPTAAARLAYMIGHPIAHTAMPAGVNTWAHDSGTDAIMAPVDVAPEALSDFIAALRSIANCDGAVVTAPHKVAMAEMVDDLTPAARLVGAANVVIRAPDGRLTGDNTDGAGFVAALREAGADPVGQRALLFGCGGAGASIAAALVAAGVARLELVDPDAAKATTLAEALGRSVQRVAVPESVEAHDLVINATAIGLDGTSAVHPLTGLRPSATVGDVVTKPPVTPFLRQAEALGARIQPGSAMALAQIPLVLRLFGWSK</sequence>
<gene>
    <name evidence="5" type="primary">aroE_4</name>
    <name evidence="5" type="ORF">PSM7751_04102</name>
</gene>
<dbReference type="Gene3D" id="3.40.50.720">
    <property type="entry name" value="NAD(P)-binding Rossmann-like Domain"/>
    <property type="match status" value="1"/>
</dbReference>
<name>A0A1X7A9N5_9RHOB</name>
<comment type="pathway">
    <text evidence="1">Metabolic intermediate biosynthesis; chorismate biosynthesis; chorismate from D-erythrose 4-phosphate and phosphoenolpyruvate: step 4/7.</text>
</comment>
<dbReference type="GO" id="GO:0004764">
    <property type="term" value="F:shikimate 3-dehydrogenase (NADP+) activity"/>
    <property type="evidence" value="ECO:0007669"/>
    <property type="project" value="UniProtKB-EC"/>
</dbReference>
<organism evidence="5 6">
    <name type="scientific">Pseudooceanicola marinus</name>
    <dbReference type="NCBI Taxonomy" id="396013"/>
    <lineage>
        <taxon>Bacteria</taxon>
        <taxon>Pseudomonadati</taxon>
        <taxon>Pseudomonadota</taxon>
        <taxon>Alphaproteobacteria</taxon>
        <taxon>Rhodobacterales</taxon>
        <taxon>Paracoccaceae</taxon>
        <taxon>Pseudooceanicola</taxon>
    </lineage>
</organism>
<dbReference type="GO" id="GO:0009423">
    <property type="term" value="P:chorismate biosynthetic process"/>
    <property type="evidence" value="ECO:0007669"/>
    <property type="project" value="TreeGrafter"/>
</dbReference>
<dbReference type="GO" id="GO:0005829">
    <property type="term" value="C:cytosol"/>
    <property type="evidence" value="ECO:0007669"/>
    <property type="project" value="TreeGrafter"/>
</dbReference>
<evidence type="ECO:0000259" key="4">
    <source>
        <dbReference type="Pfam" id="PF08501"/>
    </source>
</evidence>
<dbReference type="InterPro" id="IPR036291">
    <property type="entry name" value="NAD(P)-bd_dom_sf"/>
</dbReference>
<dbReference type="InterPro" id="IPR046346">
    <property type="entry name" value="Aminoacid_DH-like_N_sf"/>
</dbReference>
<dbReference type="SUPFAM" id="SSF53223">
    <property type="entry name" value="Aminoacid dehydrogenase-like, N-terminal domain"/>
    <property type="match status" value="1"/>
</dbReference>
<dbReference type="PANTHER" id="PTHR21089:SF1">
    <property type="entry name" value="BIFUNCTIONAL 3-DEHYDROQUINATE DEHYDRATASE_SHIKIMATE DEHYDROGENASE, CHLOROPLASTIC"/>
    <property type="match status" value="1"/>
</dbReference>
<dbReference type="Proteomes" id="UP000193963">
    <property type="component" value="Unassembled WGS sequence"/>
</dbReference>
<dbReference type="SUPFAM" id="SSF51735">
    <property type="entry name" value="NAD(P)-binding Rossmann-fold domains"/>
    <property type="match status" value="1"/>
</dbReference>